<dbReference type="EMBL" id="FOFT01000016">
    <property type="protein sequence ID" value="SES48043.1"/>
    <property type="molecule type" value="Genomic_DNA"/>
</dbReference>
<dbReference type="AlphaFoldDB" id="A0A1H9XQR9"/>
<gene>
    <name evidence="2" type="ORF">SAMN05216195_11679</name>
</gene>
<keyword evidence="1" id="KW-0812">Transmembrane</keyword>
<evidence type="ECO:0000313" key="3">
    <source>
        <dbReference type="Proteomes" id="UP000199028"/>
    </source>
</evidence>
<dbReference type="OrthoDB" id="4549522at2"/>
<reference evidence="3" key="1">
    <citation type="submission" date="2016-10" db="EMBL/GenBank/DDBJ databases">
        <authorList>
            <person name="Varghese N."/>
            <person name="Submissions S."/>
        </authorList>
    </citation>
    <scope>NUCLEOTIDE SEQUENCE [LARGE SCALE GENOMIC DNA]</scope>
    <source>
        <strain evidence="3">CGMCC 4.578</strain>
    </source>
</reference>
<proteinExistence type="predicted"/>
<protein>
    <submittedName>
        <fullName evidence="2">Uncharacterized protein</fullName>
    </submittedName>
</protein>
<keyword evidence="3" id="KW-1185">Reference proteome</keyword>
<dbReference type="RefSeq" id="WP_090071210.1">
    <property type="nucleotide sequence ID" value="NZ_FOFT01000016.1"/>
</dbReference>
<accession>A0A1H9XQR9</accession>
<dbReference type="Proteomes" id="UP000199028">
    <property type="component" value="Unassembled WGS sequence"/>
</dbReference>
<keyword evidence="1" id="KW-1133">Transmembrane helix</keyword>
<organism evidence="2 3">
    <name type="scientific">Lentzea flaviverrucosa</name>
    <dbReference type="NCBI Taxonomy" id="200379"/>
    <lineage>
        <taxon>Bacteria</taxon>
        <taxon>Bacillati</taxon>
        <taxon>Actinomycetota</taxon>
        <taxon>Actinomycetes</taxon>
        <taxon>Pseudonocardiales</taxon>
        <taxon>Pseudonocardiaceae</taxon>
        <taxon>Lentzea</taxon>
    </lineage>
</organism>
<keyword evidence="1" id="KW-0472">Membrane</keyword>
<name>A0A1H9XQR9_9PSEU</name>
<feature type="transmembrane region" description="Helical" evidence="1">
    <location>
        <begin position="36"/>
        <end position="60"/>
    </location>
</feature>
<evidence type="ECO:0000256" key="1">
    <source>
        <dbReference type="SAM" id="Phobius"/>
    </source>
</evidence>
<sequence>MSLYGGIEDHPDLNDADWGRRVEREFNRERRGKRGVVVGFVAALAVTGLVAGGLLVGGVAEGPAHPASAVDFDRPFAGTEFETWADGEKGVVAASEHEQVRKAVVAARLDPAVLVGHDPSAFLSLVPAEAREAWMPILPTLVTRLKQGTTLLPGGIKVKGTIAPAVDDEGVDVVRSDYLIAYAFAPADRTAVGGPEDFVVLLHAIADYRLIPQGLQIRTTKIRIDHAACSTKTDGYLAPQFAGGSTCGVSA</sequence>
<evidence type="ECO:0000313" key="2">
    <source>
        <dbReference type="EMBL" id="SES48043.1"/>
    </source>
</evidence>